<name>A0ABT6FHF1_9BACT</name>
<evidence type="ECO:0000313" key="3">
    <source>
        <dbReference type="EMBL" id="MDG3007021.1"/>
    </source>
</evidence>
<accession>A0ABT6FHF1</accession>
<reference evidence="3 4" key="1">
    <citation type="submission" date="2023-03" db="EMBL/GenBank/DDBJ databases">
        <title>Paludisphaera mucosa sp. nov. a novel planctomycete from northern fen.</title>
        <authorList>
            <person name="Ivanova A."/>
        </authorList>
    </citation>
    <scope>NUCLEOTIDE SEQUENCE [LARGE SCALE GENOMIC DNA]</scope>
    <source>
        <strain evidence="3 4">Pla2</strain>
    </source>
</reference>
<proteinExistence type="predicted"/>
<keyword evidence="2" id="KW-0732">Signal</keyword>
<dbReference type="RefSeq" id="WP_277863311.1">
    <property type="nucleotide sequence ID" value="NZ_JARRAG010000002.1"/>
</dbReference>
<comment type="caution">
    <text evidence="3">The sequence shown here is derived from an EMBL/GenBank/DDBJ whole genome shotgun (WGS) entry which is preliminary data.</text>
</comment>
<protein>
    <submittedName>
        <fullName evidence="3">Uncharacterized protein</fullName>
    </submittedName>
</protein>
<dbReference type="Proteomes" id="UP001216907">
    <property type="component" value="Unassembled WGS sequence"/>
</dbReference>
<organism evidence="3 4">
    <name type="scientific">Paludisphaera mucosa</name>
    <dbReference type="NCBI Taxonomy" id="3030827"/>
    <lineage>
        <taxon>Bacteria</taxon>
        <taxon>Pseudomonadati</taxon>
        <taxon>Planctomycetota</taxon>
        <taxon>Planctomycetia</taxon>
        <taxon>Isosphaerales</taxon>
        <taxon>Isosphaeraceae</taxon>
        <taxon>Paludisphaera</taxon>
    </lineage>
</organism>
<keyword evidence="4" id="KW-1185">Reference proteome</keyword>
<sequence length="276" mass="29930">MRSMIFLLAVLASSGAAAAVAEGEAPITGQGLDRLAAAAGIEVVGRTADLRVETPFGPITARPSGDATARFAALFAEEFAVYPPALVRRSRLKRVVLGSGLAFDGQLRGAIPDFWHDALYLDVARGDYSPTYQRTAIHHEFFHLVDYRDDGEVYRDDAWAALNPPGFRYGPGGKDVQGDALGSLFTDKHPGFLTTYATAGVEEDKAEVFARLLVAPREVARRAGLDPILARKVARMKARLKEFEPAVDDAFWSRVEARPTRPDGPPARPPGRDASR</sequence>
<dbReference type="Gene3D" id="3.40.390.70">
    <property type="match status" value="1"/>
</dbReference>
<feature type="chain" id="PRO_5045570597" evidence="2">
    <location>
        <begin position="19"/>
        <end position="276"/>
    </location>
</feature>
<gene>
    <name evidence="3" type="ORF">PZE19_24905</name>
</gene>
<evidence type="ECO:0000256" key="1">
    <source>
        <dbReference type="SAM" id="MobiDB-lite"/>
    </source>
</evidence>
<evidence type="ECO:0000313" key="4">
    <source>
        <dbReference type="Proteomes" id="UP001216907"/>
    </source>
</evidence>
<evidence type="ECO:0000256" key="2">
    <source>
        <dbReference type="SAM" id="SignalP"/>
    </source>
</evidence>
<feature type="region of interest" description="Disordered" evidence="1">
    <location>
        <begin position="252"/>
        <end position="276"/>
    </location>
</feature>
<dbReference type="EMBL" id="JARRAG010000002">
    <property type="protein sequence ID" value="MDG3007021.1"/>
    <property type="molecule type" value="Genomic_DNA"/>
</dbReference>
<feature type="signal peptide" evidence="2">
    <location>
        <begin position="1"/>
        <end position="18"/>
    </location>
</feature>